<dbReference type="Proteomes" id="UP000215043">
    <property type="component" value="Chromosome"/>
</dbReference>
<dbReference type="EMBL" id="JPMV01000035">
    <property type="protein sequence ID" value="KGI80269.1"/>
    <property type="molecule type" value="Genomic_DNA"/>
</dbReference>
<feature type="transmembrane region" description="Helical" evidence="6">
    <location>
        <begin position="452"/>
        <end position="472"/>
    </location>
</feature>
<evidence type="ECO:0000256" key="1">
    <source>
        <dbReference type="ARBA" id="ARBA00004141"/>
    </source>
</evidence>
<protein>
    <submittedName>
        <fullName evidence="9">ABC transporter</fullName>
    </submittedName>
    <submittedName>
        <fullName evidence="8">YhgE/Pip domain-containing protein</fullName>
    </submittedName>
</protein>
<proteinExistence type="predicted"/>
<evidence type="ECO:0000313" key="10">
    <source>
        <dbReference type="Proteomes" id="UP000029737"/>
    </source>
</evidence>
<organism evidence="8 11">
    <name type="scientific">Actinopolyspora erythraea</name>
    <dbReference type="NCBI Taxonomy" id="414996"/>
    <lineage>
        <taxon>Bacteria</taxon>
        <taxon>Bacillati</taxon>
        <taxon>Actinomycetota</taxon>
        <taxon>Actinomycetes</taxon>
        <taxon>Actinopolysporales</taxon>
        <taxon>Actinopolysporaceae</taxon>
        <taxon>Actinopolyspora</taxon>
    </lineage>
</organism>
<evidence type="ECO:0000256" key="6">
    <source>
        <dbReference type="SAM" id="Phobius"/>
    </source>
</evidence>
<keyword evidence="4 6" id="KW-0472">Membrane</keyword>
<dbReference type="eggNOG" id="COG1511">
    <property type="taxonomic scope" value="Bacteria"/>
</dbReference>
<feature type="transmembrane region" description="Helical" evidence="6">
    <location>
        <begin position="612"/>
        <end position="631"/>
    </location>
</feature>
<gene>
    <name evidence="8" type="ORF">CDG81_01715</name>
    <name evidence="9" type="ORF">IL38_19270</name>
</gene>
<feature type="transmembrane region" description="Helical" evidence="6">
    <location>
        <begin position="547"/>
        <end position="566"/>
    </location>
</feature>
<evidence type="ECO:0000256" key="2">
    <source>
        <dbReference type="ARBA" id="ARBA00022692"/>
    </source>
</evidence>
<dbReference type="RefSeq" id="WP_043576299.1">
    <property type="nucleotide sequence ID" value="NZ_CP022752.1"/>
</dbReference>
<dbReference type="EMBL" id="CP022752">
    <property type="protein sequence ID" value="ASU77241.1"/>
    <property type="molecule type" value="Genomic_DNA"/>
</dbReference>
<evidence type="ECO:0000259" key="7">
    <source>
        <dbReference type="Pfam" id="PF12698"/>
    </source>
</evidence>
<feature type="transmembrane region" description="Helical" evidence="6">
    <location>
        <begin position="493"/>
        <end position="517"/>
    </location>
</feature>
<sequence length="647" mass="69524">MRIVKLALLELRRFRGGKLRPLVLVALVLVPLLYGSLYLWSNWDPYGRLDRVPVAVVNNDRPVRASGQFIDAGEQFTEQLRARDLFDWHFVGSREARRGLREGDYYFTITVPSDFSAKLATATRRLPQRASLRITKNDANGYIAGIMADTVESQLQNQVNAAAHSAYARALYDEVDKVREKLRLASQAAGQLVDGTELSERGTEGLRDGLSNAASSTGEISRGVSEISDAADQLDRRLTALTNLSAEQLPTAVNGAAEASGSVVRGLSSLATATAFISDRADRGVAGLRELGSKYPAMSEDPVYRRALRDARQLAGTTENADQRANEVLSVAREANSEAVALRGNLETLRQRTLAVTEPADRVASGTTQLASGTEALRGSLNNLASSSGTLHTGARQLNEGARKLSELVDDSLSRVPPTNPRQVAQAAEVLGSPTRITEHNLNPAHVYGRGLAPFFFAIALWVFGLFAYLLLKPVNPRALAGRNRAVTVALAGWLPAAVLGVLGAGVLLAVVGFGLGLDPVRLWPTVGLLALAAAAFVAIDHLLRTAFGAIGDGLSLVLLIVQLTASGGLYPMETTPAPFQAIHPYLPMTYLVDGLRVTISGGLNEHLVRDLIVLGGFLVIPLLLTTLVVWRQRVWSVSRLHPAVEL</sequence>
<feature type="compositionally biased region" description="Basic and acidic residues" evidence="5">
    <location>
        <begin position="198"/>
        <end position="207"/>
    </location>
</feature>
<name>A0A099D2H2_9ACTN</name>
<dbReference type="NCBIfam" id="TIGR03061">
    <property type="entry name" value="pip_yhgE_Nterm"/>
    <property type="match status" value="1"/>
</dbReference>
<feature type="transmembrane region" description="Helical" evidence="6">
    <location>
        <begin position="523"/>
        <end position="540"/>
    </location>
</feature>
<evidence type="ECO:0000313" key="8">
    <source>
        <dbReference type="EMBL" id="ASU77241.1"/>
    </source>
</evidence>
<dbReference type="PANTHER" id="PTHR43077:SF5">
    <property type="entry name" value="PHAGE INFECTION PROTEIN"/>
    <property type="match status" value="1"/>
</dbReference>
<feature type="region of interest" description="Disordered" evidence="5">
    <location>
        <begin position="195"/>
        <end position="217"/>
    </location>
</feature>
<keyword evidence="10" id="KW-1185">Reference proteome</keyword>
<keyword evidence="3 6" id="KW-1133">Transmembrane helix</keyword>
<dbReference type="GO" id="GO:0016020">
    <property type="term" value="C:membrane"/>
    <property type="evidence" value="ECO:0007669"/>
    <property type="project" value="UniProtKB-SubCell"/>
</dbReference>
<evidence type="ECO:0000256" key="4">
    <source>
        <dbReference type="ARBA" id="ARBA00023136"/>
    </source>
</evidence>
<feature type="domain" description="ABC-2 type transporter transmembrane" evidence="7">
    <location>
        <begin position="434"/>
        <end position="627"/>
    </location>
</feature>
<evidence type="ECO:0000256" key="5">
    <source>
        <dbReference type="SAM" id="MobiDB-lite"/>
    </source>
</evidence>
<keyword evidence="2 6" id="KW-0812">Transmembrane</keyword>
<dbReference type="Pfam" id="PF12698">
    <property type="entry name" value="ABC2_membrane_3"/>
    <property type="match status" value="2"/>
</dbReference>
<dbReference type="InterPro" id="IPR017500">
    <property type="entry name" value="Phage_infect_YhgE_N"/>
</dbReference>
<reference evidence="9 10" key="1">
    <citation type="journal article" date="2014" name="PLoS ONE">
        <title>Identification and Characterization of a New Erythromycin Biosynthetic Gene Cluster in Actinopolyspora erythraea YIM90600, a Novel Erythronolide-Producing Halophilic Actinomycete Isolated from Salt Field.</title>
        <authorList>
            <person name="Chen D."/>
            <person name="Feng J."/>
            <person name="Huang L."/>
            <person name="Zhang Q."/>
            <person name="Wu J."/>
            <person name="Zhu X."/>
            <person name="Duan Y."/>
            <person name="Xu Z."/>
        </authorList>
    </citation>
    <scope>NUCLEOTIDE SEQUENCE [LARGE SCALE GENOMIC DNA]</scope>
    <source>
        <strain evidence="9 10">YIM90600</strain>
    </source>
</reference>
<dbReference type="Gene3D" id="3.40.1710.10">
    <property type="entry name" value="abc type-2 transporter like domain"/>
    <property type="match status" value="1"/>
</dbReference>
<dbReference type="KEGG" id="aey:CDG81_01715"/>
<dbReference type="Proteomes" id="UP000029737">
    <property type="component" value="Unassembled WGS sequence"/>
</dbReference>
<dbReference type="Gene3D" id="1.10.287.950">
    <property type="entry name" value="Methyl-accepting chemotaxis protein"/>
    <property type="match status" value="1"/>
</dbReference>
<dbReference type="OrthoDB" id="9811483at2"/>
<accession>A0A099D2H2</accession>
<dbReference type="AlphaFoldDB" id="A0A099D2H2"/>
<dbReference type="InterPro" id="IPR017501">
    <property type="entry name" value="Phage_infect_YhgE_C"/>
</dbReference>
<dbReference type="InterPro" id="IPR051328">
    <property type="entry name" value="T7SS_ABC-Transporter"/>
</dbReference>
<evidence type="ECO:0000313" key="11">
    <source>
        <dbReference type="Proteomes" id="UP000215043"/>
    </source>
</evidence>
<dbReference type="HOGENOM" id="CLU_004534_1_1_11"/>
<evidence type="ECO:0000256" key="3">
    <source>
        <dbReference type="ARBA" id="ARBA00022989"/>
    </source>
</evidence>
<feature type="domain" description="ABC-2 type transporter transmembrane" evidence="7">
    <location>
        <begin position="24"/>
        <end position="164"/>
    </location>
</feature>
<comment type="subcellular location">
    <subcellularLocation>
        <location evidence="1">Membrane</location>
        <topology evidence="1">Multi-pass membrane protein</topology>
    </subcellularLocation>
</comment>
<dbReference type="GO" id="GO:0140359">
    <property type="term" value="F:ABC-type transporter activity"/>
    <property type="evidence" value="ECO:0007669"/>
    <property type="project" value="InterPro"/>
</dbReference>
<dbReference type="InterPro" id="IPR013525">
    <property type="entry name" value="ABC2_TM"/>
</dbReference>
<feature type="transmembrane region" description="Helical" evidence="6">
    <location>
        <begin position="21"/>
        <end position="40"/>
    </location>
</feature>
<dbReference type="NCBIfam" id="TIGR03062">
    <property type="entry name" value="pip_yhgE_Cterm"/>
    <property type="match status" value="1"/>
</dbReference>
<reference evidence="8 11" key="2">
    <citation type="submission" date="2017-08" db="EMBL/GenBank/DDBJ databases">
        <title>The complete genome sequence of moderately halophilic actinomycete Actinopolyspora erythraea YIM 90600, the producer of novel erythromycin, novel actinopolysporins A-C and tubercidin.</title>
        <authorList>
            <person name="Yin M."/>
            <person name="Tang S."/>
        </authorList>
    </citation>
    <scope>NUCLEOTIDE SEQUENCE [LARGE SCALE GENOMIC DNA]</scope>
    <source>
        <strain evidence="8 11">YIM 90600</strain>
    </source>
</reference>
<evidence type="ECO:0000313" key="9">
    <source>
        <dbReference type="EMBL" id="KGI80269.1"/>
    </source>
</evidence>
<dbReference type="PANTHER" id="PTHR43077">
    <property type="entry name" value="TRANSPORT PERMEASE YVFS-RELATED"/>
    <property type="match status" value="1"/>
</dbReference>